<dbReference type="Pfam" id="PF00392">
    <property type="entry name" value="GntR"/>
    <property type="match status" value="1"/>
</dbReference>
<keyword evidence="3" id="KW-0804">Transcription</keyword>
<dbReference type="InterPro" id="IPR050679">
    <property type="entry name" value="Bact_HTH_transcr_reg"/>
</dbReference>
<dbReference type="PANTHER" id="PTHR44846">
    <property type="entry name" value="MANNOSYL-D-GLYCERATE TRANSPORT/METABOLISM SYSTEM REPRESSOR MNGR-RELATED"/>
    <property type="match status" value="1"/>
</dbReference>
<dbReference type="SUPFAM" id="SSF64288">
    <property type="entry name" value="Chorismate lyase-like"/>
    <property type="match status" value="1"/>
</dbReference>
<dbReference type="InterPro" id="IPR028978">
    <property type="entry name" value="Chorismate_lyase_/UTRA_dom_sf"/>
</dbReference>
<dbReference type="Gene3D" id="1.10.10.10">
    <property type="entry name" value="Winged helix-like DNA-binding domain superfamily/Winged helix DNA-binding domain"/>
    <property type="match status" value="1"/>
</dbReference>
<dbReference type="RefSeq" id="WP_125754916.1">
    <property type="nucleotide sequence ID" value="NZ_JBHTOK010000008.1"/>
</dbReference>
<keyword evidence="1" id="KW-0805">Transcription regulation</keyword>
<evidence type="ECO:0000256" key="2">
    <source>
        <dbReference type="ARBA" id="ARBA00023125"/>
    </source>
</evidence>
<dbReference type="InterPro" id="IPR036388">
    <property type="entry name" value="WH-like_DNA-bd_sf"/>
</dbReference>
<dbReference type="PANTHER" id="PTHR44846:SF5">
    <property type="entry name" value="HTH-TYPE TRANSCRIPTIONAL REGULATOR GMUR"/>
    <property type="match status" value="1"/>
</dbReference>
<name>A0ABW4CTJ1_9LACO</name>
<dbReference type="Pfam" id="PF07702">
    <property type="entry name" value="UTRA"/>
    <property type="match status" value="1"/>
</dbReference>
<feature type="domain" description="HTH gntR-type" evidence="4">
    <location>
        <begin position="2"/>
        <end position="70"/>
    </location>
</feature>
<accession>A0ABW4CTJ1</accession>
<dbReference type="EMBL" id="JBHTOK010000008">
    <property type="protein sequence ID" value="MFD1440054.1"/>
    <property type="molecule type" value="Genomic_DNA"/>
</dbReference>
<dbReference type="InterPro" id="IPR011663">
    <property type="entry name" value="UTRA"/>
</dbReference>
<dbReference type="CDD" id="cd07377">
    <property type="entry name" value="WHTH_GntR"/>
    <property type="match status" value="1"/>
</dbReference>
<evidence type="ECO:0000256" key="1">
    <source>
        <dbReference type="ARBA" id="ARBA00023015"/>
    </source>
</evidence>
<proteinExistence type="predicted"/>
<evidence type="ECO:0000313" key="6">
    <source>
        <dbReference type="Proteomes" id="UP001597212"/>
    </source>
</evidence>
<comment type="caution">
    <text evidence="5">The sequence shown here is derived from an EMBL/GenBank/DDBJ whole genome shotgun (WGS) entry which is preliminary data.</text>
</comment>
<evidence type="ECO:0000313" key="5">
    <source>
        <dbReference type="EMBL" id="MFD1440054.1"/>
    </source>
</evidence>
<protein>
    <submittedName>
        <fullName evidence="5">GntR family transcriptional regulator</fullName>
    </submittedName>
</protein>
<dbReference type="SMART" id="SM00866">
    <property type="entry name" value="UTRA"/>
    <property type="match status" value="1"/>
</dbReference>
<evidence type="ECO:0000259" key="4">
    <source>
        <dbReference type="PROSITE" id="PS50949"/>
    </source>
</evidence>
<dbReference type="PRINTS" id="PR00035">
    <property type="entry name" value="HTHGNTR"/>
</dbReference>
<sequence length="231" mass="26617">MATKSGKIFDDLKGQILDGVYKDQKKLPTEQALVTYYGASRNTIRNVLKELEVEGLIYSIQGSGYYSQDAKVLDSILLRGLSELSRAKTQKDKVTAFAIEKSSHELSQLFKIDLGSPIIHFCRQRFLNKKLVQYEDAYMPQEMFPDFTKKDASGPIYNYVETHGYRISYVVREDRDILLTDEQKTHLGLPEDKPSAAMLTRSTNYLEDGRVFEYSEIIEHHAYHTHVARRH</sequence>
<dbReference type="PROSITE" id="PS50949">
    <property type="entry name" value="HTH_GNTR"/>
    <property type="match status" value="1"/>
</dbReference>
<dbReference type="SUPFAM" id="SSF46785">
    <property type="entry name" value="Winged helix' DNA-binding domain"/>
    <property type="match status" value="1"/>
</dbReference>
<keyword evidence="6" id="KW-1185">Reference proteome</keyword>
<dbReference type="SMART" id="SM00345">
    <property type="entry name" value="HTH_GNTR"/>
    <property type="match status" value="1"/>
</dbReference>
<gene>
    <name evidence="5" type="ORF">ACFQ5K_01435</name>
</gene>
<dbReference type="InterPro" id="IPR000524">
    <property type="entry name" value="Tscrpt_reg_HTH_GntR"/>
</dbReference>
<reference evidence="6" key="1">
    <citation type="journal article" date="2019" name="Int. J. Syst. Evol. Microbiol.">
        <title>The Global Catalogue of Microorganisms (GCM) 10K type strain sequencing project: providing services to taxonomists for standard genome sequencing and annotation.</title>
        <authorList>
            <consortium name="The Broad Institute Genomics Platform"/>
            <consortium name="The Broad Institute Genome Sequencing Center for Infectious Disease"/>
            <person name="Wu L."/>
            <person name="Ma J."/>
        </authorList>
    </citation>
    <scope>NUCLEOTIDE SEQUENCE [LARGE SCALE GENOMIC DNA]</scope>
    <source>
        <strain evidence="6">CCM 8912</strain>
    </source>
</reference>
<dbReference type="InterPro" id="IPR036390">
    <property type="entry name" value="WH_DNA-bd_sf"/>
</dbReference>
<dbReference type="Proteomes" id="UP001597212">
    <property type="component" value="Unassembled WGS sequence"/>
</dbReference>
<dbReference type="Gene3D" id="3.40.1410.10">
    <property type="entry name" value="Chorismate lyase-like"/>
    <property type="match status" value="1"/>
</dbReference>
<evidence type="ECO:0000256" key="3">
    <source>
        <dbReference type="ARBA" id="ARBA00023163"/>
    </source>
</evidence>
<organism evidence="5 6">
    <name type="scientific">Lacticaseibacillus hegangensis</name>
    <dbReference type="NCBI Taxonomy" id="2486010"/>
    <lineage>
        <taxon>Bacteria</taxon>
        <taxon>Bacillati</taxon>
        <taxon>Bacillota</taxon>
        <taxon>Bacilli</taxon>
        <taxon>Lactobacillales</taxon>
        <taxon>Lactobacillaceae</taxon>
        <taxon>Lacticaseibacillus</taxon>
    </lineage>
</organism>
<keyword evidence="2" id="KW-0238">DNA-binding</keyword>